<evidence type="ECO:0000256" key="1">
    <source>
        <dbReference type="SAM" id="SignalP"/>
    </source>
</evidence>
<name>A0A429YM06_9HYPH</name>
<dbReference type="Gene3D" id="3.40.50.1820">
    <property type="entry name" value="alpha/beta hydrolase"/>
    <property type="match status" value="1"/>
</dbReference>
<keyword evidence="1" id="KW-0732">Signal</keyword>
<organism evidence="2 3">
    <name type="scientific">Aquibium carbonis</name>
    <dbReference type="NCBI Taxonomy" id="2495581"/>
    <lineage>
        <taxon>Bacteria</taxon>
        <taxon>Pseudomonadati</taxon>
        <taxon>Pseudomonadota</taxon>
        <taxon>Alphaproteobacteria</taxon>
        <taxon>Hyphomicrobiales</taxon>
        <taxon>Phyllobacteriaceae</taxon>
        <taxon>Aquibium</taxon>
    </lineage>
</organism>
<evidence type="ECO:0008006" key="4">
    <source>
        <dbReference type="Google" id="ProtNLM"/>
    </source>
</evidence>
<dbReference type="Proteomes" id="UP000278398">
    <property type="component" value="Unassembled WGS sequence"/>
</dbReference>
<evidence type="ECO:0000313" key="2">
    <source>
        <dbReference type="EMBL" id="RST82452.1"/>
    </source>
</evidence>
<dbReference type="AlphaFoldDB" id="A0A429YM06"/>
<dbReference type="InterPro" id="IPR029058">
    <property type="entry name" value="AB_hydrolase_fold"/>
</dbReference>
<accession>A0A429YM06</accession>
<comment type="caution">
    <text evidence="2">The sequence shown here is derived from an EMBL/GenBank/DDBJ whole genome shotgun (WGS) entry which is preliminary data.</text>
</comment>
<feature type="chain" id="PRO_5019294275" description="Thioesterase domain-containing protein" evidence="1">
    <location>
        <begin position="28"/>
        <end position="209"/>
    </location>
</feature>
<dbReference type="EMBL" id="RWKW01000115">
    <property type="protein sequence ID" value="RST82452.1"/>
    <property type="molecule type" value="Genomic_DNA"/>
</dbReference>
<dbReference type="OrthoDB" id="5293296at2"/>
<proteinExistence type="predicted"/>
<sequence>MSRAAFARAGPFLAFALALLAALPAWGQTRVKADPVTHVYFIRGFLNVFSTGFDEMSEQLAKAGVKSIVHGHMSGSAVRAQLLADSKKAGKHPNPVVLVGHSFGANAALSVSSLLAADGIPVDLVITIDPTVGGPLTPNVRRYVNYHFEGNNLGVPLTSPKLGKRISNIDLSKRKDIAGAGDDHWTVTRNKALQTEILAAIRRQVGRRQ</sequence>
<protein>
    <recommendedName>
        <fullName evidence="4">Thioesterase domain-containing protein</fullName>
    </recommendedName>
</protein>
<gene>
    <name evidence="2" type="ORF">EJC49_23460</name>
</gene>
<dbReference type="SUPFAM" id="SSF53474">
    <property type="entry name" value="alpha/beta-Hydrolases"/>
    <property type="match status" value="1"/>
</dbReference>
<feature type="signal peptide" evidence="1">
    <location>
        <begin position="1"/>
        <end position="27"/>
    </location>
</feature>
<keyword evidence="3" id="KW-1185">Reference proteome</keyword>
<dbReference type="RefSeq" id="WP_126702359.1">
    <property type="nucleotide sequence ID" value="NZ_RWKW01000115.1"/>
</dbReference>
<evidence type="ECO:0000313" key="3">
    <source>
        <dbReference type="Proteomes" id="UP000278398"/>
    </source>
</evidence>
<reference evidence="2 3" key="1">
    <citation type="submission" date="2018-12" db="EMBL/GenBank/DDBJ databases">
        <title>Mesorhizobium carbonis sp. nov., isolated from coal mine water.</title>
        <authorList>
            <person name="Xin W."/>
            <person name="Xu Z."/>
            <person name="Xiang F."/>
            <person name="Zhang J."/>
            <person name="Xi L."/>
            <person name="Liu J."/>
        </authorList>
    </citation>
    <scope>NUCLEOTIDE SEQUENCE [LARGE SCALE GENOMIC DNA]</scope>
    <source>
        <strain evidence="2 3">B2.3</strain>
    </source>
</reference>